<comment type="caution">
    <text evidence="1">The sequence shown here is derived from an EMBL/GenBank/DDBJ whole genome shotgun (WGS) entry which is preliminary data.</text>
</comment>
<evidence type="ECO:0000313" key="1">
    <source>
        <dbReference type="EMBL" id="TCC37487.1"/>
    </source>
</evidence>
<proteinExistence type="predicted"/>
<organism evidence="1 2">
    <name type="scientific">Kribbella capetownensis</name>
    <dbReference type="NCBI Taxonomy" id="1572659"/>
    <lineage>
        <taxon>Bacteria</taxon>
        <taxon>Bacillati</taxon>
        <taxon>Actinomycetota</taxon>
        <taxon>Actinomycetes</taxon>
        <taxon>Propionibacteriales</taxon>
        <taxon>Kribbellaceae</taxon>
        <taxon>Kribbella</taxon>
    </lineage>
</organism>
<reference evidence="1 2" key="1">
    <citation type="submission" date="2019-02" db="EMBL/GenBank/DDBJ databases">
        <title>Kribbella capetownensis sp. nov. and Kribbella speibonae sp. nov., isolated from soil.</title>
        <authorList>
            <person name="Curtis S.M."/>
            <person name="Norton I."/>
            <person name="Everest G.J."/>
            <person name="Meyers P.R."/>
        </authorList>
    </citation>
    <scope>NUCLEOTIDE SEQUENCE [LARGE SCALE GENOMIC DNA]</scope>
    <source>
        <strain evidence="1 2">YM53</strain>
    </source>
</reference>
<name>A0A4R0IW94_9ACTN</name>
<dbReference type="RefSeq" id="WP_131519091.1">
    <property type="nucleotide sequence ID" value="NZ_SJKD01000015.1"/>
</dbReference>
<accession>A0A4R0IW94</accession>
<dbReference type="OrthoDB" id="582216at2"/>
<gene>
    <name evidence="1" type="ORF">E0H75_40840</name>
</gene>
<dbReference type="Proteomes" id="UP000293342">
    <property type="component" value="Unassembled WGS sequence"/>
</dbReference>
<dbReference type="EMBL" id="SJKD01000015">
    <property type="protein sequence ID" value="TCC37487.1"/>
    <property type="molecule type" value="Genomic_DNA"/>
</dbReference>
<dbReference type="AlphaFoldDB" id="A0A4R0IW94"/>
<keyword evidence="2" id="KW-1185">Reference proteome</keyword>
<evidence type="ECO:0000313" key="2">
    <source>
        <dbReference type="Proteomes" id="UP000293342"/>
    </source>
</evidence>
<sequence>MLSDWTDAGCAQLLTNAYRACQAPGRSGDRDTPIHALLNRTAVEQAATTPAGETTSTVSRYALEMALDLNTWLQSLDVRLDLWM</sequence>
<protein>
    <submittedName>
        <fullName evidence="1">Uncharacterized protein</fullName>
    </submittedName>
</protein>